<evidence type="ECO:0000256" key="1">
    <source>
        <dbReference type="SAM" id="Phobius"/>
    </source>
</evidence>
<gene>
    <name evidence="2" type="ORF">SAMN06296378_0784</name>
</gene>
<dbReference type="EMBL" id="OCST01000002">
    <property type="protein sequence ID" value="SOE58530.1"/>
    <property type="molecule type" value="Genomic_DNA"/>
</dbReference>
<proteinExistence type="predicted"/>
<name>A0A2C8Z4F8_9MICO</name>
<organism evidence="2 3">
    <name type="scientific">Salinibacterium xinjiangense</name>
    <dbReference type="NCBI Taxonomy" id="386302"/>
    <lineage>
        <taxon>Bacteria</taxon>
        <taxon>Bacillati</taxon>
        <taxon>Actinomycetota</taxon>
        <taxon>Actinomycetes</taxon>
        <taxon>Micrococcales</taxon>
        <taxon>Microbacteriaceae</taxon>
        <taxon>Salinibacterium</taxon>
    </lineage>
</organism>
<keyword evidence="1" id="KW-0812">Transmembrane</keyword>
<keyword evidence="1" id="KW-1133">Transmembrane helix</keyword>
<keyword evidence="3" id="KW-1185">Reference proteome</keyword>
<dbReference type="RefSeq" id="WP_179691778.1">
    <property type="nucleotide sequence ID" value="NZ_BMLC01000001.1"/>
</dbReference>
<keyword evidence="1" id="KW-0472">Membrane</keyword>
<protein>
    <submittedName>
        <fullName evidence="2">Uncharacterized protein</fullName>
    </submittedName>
</protein>
<sequence length="49" mass="4995">MFFRTIGALGLVALSGIGIVVILTALAIIAAIAFPGLVPNFANEPVLTK</sequence>
<feature type="transmembrane region" description="Helical" evidence="1">
    <location>
        <begin position="7"/>
        <end position="34"/>
    </location>
</feature>
<dbReference type="AlphaFoldDB" id="A0A2C8Z4F8"/>
<dbReference type="Proteomes" id="UP000219440">
    <property type="component" value="Unassembled WGS sequence"/>
</dbReference>
<evidence type="ECO:0000313" key="3">
    <source>
        <dbReference type="Proteomes" id="UP000219440"/>
    </source>
</evidence>
<reference evidence="2 3" key="1">
    <citation type="submission" date="2017-09" db="EMBL/GenBank/DDBJ databases">
        <authorList>
            <person name="Ehlers B."/>
            <person name="Leendertz F.H."/>
        </authorList>
    </citation>
    <scope>NUCLEOTIDE SEQUENCE [LARGE SCALE GENOMIC DNA]</scope>
    <source>
        <strain evidence="2 3">CGMCC 1.05381</strain>
    </source>
</reference>
<accession>A0A2C8Z4F8</accession>
<evidence type="ECO:0000313" key="2">
    <source>
        <dbReference type="EMBL" id="SOE58530.1"/>
    </source>
</evidence>